<dbReference type="GO" id="GO:0005743">
    <property type="term" value="C:mitochondrial inner membrane"/>
    <property type="evidence" value="ECO:0007669"/>
    <property type="project" value="UniProtKB-SubCell"/>
</dbReference>
<evidence type="ECO:0000313" key="13">
    <source>
        <dbReference type="EMBL" id="ELU06870.1"/>
    </source>
</evidence>
<evidence type="ECO:0000259" key="12">
    <source>
        <dbReference type="Pfam" id="PF01593"/>
    </source>
</evidence>
<dbReference type="EnsemblMetazoa" id="CapteT228548">
    <property type="protein sequence ID" value="CapteP228548"/>
    <property type="gene ID" value="CapteG228548"/>
</dbReference>
<evidence type="ECO:0000256" key="1">
    <source>
        <dbReference type="ARBA" id="ARBA00002600"/>
    </source>
</evidence>
<dbReference type="InterPro" id="IPR050464">
    <property type="entry name" value="Zeta_carotene_desat/Oxidored"/>
</dbReference>
<reference evidence="14" key="3">
    <citation type="submission" date="2015-06" db="UniProtKB">
        <authorList>
            <consortium name="EnsemblMetazoa"/>
        </authorList>
    </citation>
    <scope>IDENTIFICATION</scope>
</reference>
<keyword evidence="9 11" id="KW-0627">Porphyrin biosynthesis</keyword>
<comment type="subcellular location">
    <subcellularLocation>
        <location evidence="11">Mitochondrion inner membrane</location>
    </subcellularLocation>
</comment>
<dbReference type="FunCoup" id="R7UKV5">
    <property type="interactions" value="1225"/>
</dbReference>
<reference evidence="15" key="1">
    <citation type="submission" date="2012-12" db="EMBL/GenBank/DDBJ databases">
        <authorList>
            <person name="Hellsten U."/>
            <person name="Grimwood J."/>
            <person name="Chapman J.A."/>
            <person name="Shapiro H."/>
            <person name="Aerts A."/>
            <person name="Otillar R.P."/>
            <person name="Terry A.Y."/>
            <person name="Boore J.L."/>
            <person name="Simakov O."/>
            <person name="Marletaz F."/>
            <person name="Cho S.-J."/>
            <person name="Edsinger-Gonzales E."/>
            <person name="Havlak P."/>
            <person name="Kuo D.-H."/>
            <person name="Larsson T."/>
            <person name="Lv J."/>
            <person name="Arendt D."/>
            <person name="Savage R."/>
            <person name="Osoegawa K."/>
            <person name="de Jong P."/>
            <person name="Lindberg D.R."/>
            <person name="Seaver E.C."/>
            <person name="Weisblat D.A."/>
            <person name="Putnam N.H."/>
            <person name="Grigoriev I.V."/>
            <person name="Rokhsar D.S."/>
        </authorList>
    </citation>
    <scope>NUCLEOTIDE SEQUENCE</scope>
    <source>
        <strain evidence="15">I ESC-2004</strain>
    </source>
</reference>
<dbReference type="InterPro" id="IPR036188">
    <property type="entry name" value="FAD/NAD-bd_sf"/>
</dbReference>
<comment type="cofactor">
    <cofactor evidence="11">
        <name>FAD</name>
        <dbReference type="ChEBI" id="CHEBI:57692"/>
    </cofactor>
    <text evidence="11">Binds 1 FAD per subunit.</text>
</comment>
<evidence type="ECO:0000256" key="4">
    <source>
        <dbReference type="ARBA" id="ARBA00012867"/>
    </source>
</evidence>
<comment type="function">
    <text evidence="1 11">Catalyzes the 6-electron oxidation of protoporphyrinogen-IX to form protoporphyrin-IX.</text>
</comment>
<dbReference type="InterPro" id="IPR002937">
    <property type="entry name" value="Amino_oxidase"/>
</dbReference>
<keyword evidence="7 11" id="KW-0560">Oxidoreductase</keyword>
<proteinExistence type="inferred from homology"/>
<accession>R7UKV5</accession>
<organism evidence="13">
    <name type="scientific">Capitella teleta</name>
    <name type="common">Polychaete worm</name>
    <dbReference type="NCBI Taxonomy" id="283909"/>
    <lineage>
        <taxon>Eukaryota</taxon>
        <taxon>Metazoa</taxon>
        <taxon>Spiralia</taxon>
        <taxon>Lophotrochozoa</taxon>
        <taxon>Annelida</taxon>
        <taxon>Polychaeta</taxon>
        <taxon>Sedentaria</taxon>
        <taxon>Scolecida</taxon>
        <taxon>Capitellidae</taxon>
        <taxon>Capitella</taxon>
    </lineage>
</organism>
<evidence type="ECO:0000256" key="5">
    <source>
        <dbReference type="ARBA" id="ARBA00022630"/>
    </source>
</evidence>
<evidence type="ECO:0000256" key="7">
    <source>
        <dbReference type="ARBA" id="ARBA00023002"/>
    </source>
</evidence>
<dbReference type="SUPFAM" id="SSF54373">
    <property type="entry name" value="FAD-linked reductases, C-terminal domain"/>
    <property type="match status" value="1"/>
</dbReference>
<name>R7UKV5_CAPTE</name>
<keyword evidence="6 11" id="KW-0274">FAD</keyword>
<gene>
    <name evidence="13" type="ORF">CAPTEDRAFT_228548</name>
</gene>
<evidence type="ECO:0000256" key="10">
    <source>
        <dbReference type="ARBA" id="ARBA00047554"/>
    </source>
</evidence>
<keyword evidence="15" id="KW-1185">Reference proteome</keyword>
<sequence length="481" mass="53316">MARIAIIGGGISGLSAAYYLSKSLKSTPAKIVLIEAGKQFGGWMESSRFDDGTVFEHGPRSLRGVKSEAGYASLLLAEEIGLESKILSVKKEHPASKYRYIYAKDQLCLMPTGPGDLIKKIPPFTRPLAAFGWKEPFRKSVKLHDESIHDFITRRFGEEIATYAFSAMFRGIYAGDTRKLSIKSCLRPVFDMEQQHGSIIRGAIFGKRTKTEIPKSPLVERFRSEGWSLWSFQGGLQTFPETIASKLKEDPNIELHLNTVCADLGFTVDNKANLKYNGKEEVFDHVISTIPSGDLASLMSKQHSSMATDLNRIPLASVGVVNLQFEGDRLPIQALGHLVPFCEPDRVLGILYDSCSFPGHGTLDRPTTRLSVMMGGAWFEDHFGPVDQYSDDELTEVALKATRDQLGIKEKPFRVISKVAKRGIPQYNVGHSDIVDSVFSYAESKKFPLTILGACYKGISLNDCILNSRNTMKSLGEQMTQ</sequence>
<dbReference type="UniPathway" id="UPA00251">
    <property type="reaction ID" value="UER00324"/>
</dbReference>
<dbReference type="OMA" id="WFDQWFG"/>
<dbReference type="PANTHER" id="PTHR42923">
    <property type="entry name" value="PROTOPORPHYRINOGEN OXIDASE"/>
    <property type="match status" value="1"/>
</dbReference>
<evidence type="ECO:0000313" key="15">
    <source>
        <dbReference type="Proteomes" id="UP000014760"/>
    </source>
</evidence>
<dbReference type="EMBL" id="KB300344">
    <property type="protein sequence ID" value="ELU06870.1"/>
    <property type="molecule type" value="Genomic_DNA"/>
</dbReference>
<dbReference type="EMBL" id="AMQN01007288">
    <property type="status" value="NOT_ANNOTATED_CDS"/>
    <property type="molecule type" value="Genomic_DNA"/>
</dbReference>
<dbReference type="Proteomes" id="UP000014760">
    <property type="component" value="Unassembled WGS sequence"/>
</dbReference>
<dbReference type="HOGENOM" id="CLU_009629_2_1_1"/>
<comment type="pathway">
    <text evidence="2 11">Porphyrin-containing compound metabolism; protoporphyrin-IX biosynthesis; protoporphyrin-IX from protoporphyrinogen-IX: step 1/1.</text>
</comment>
<evidence type="ECO:0000256" key="6">
    <source>
        <dbReference type="ARBA" id="ARBA00022827"/>
    </source>
</evidence>
<dbReference type="AlphaFoldDB" id="R7UKV5"/>
<dbReference type="Pfam" id="PF01593">
    <property type="entry name" value="Amino_oxidase"/>
    <property type="match status" value="1"/>
</dbReference>
<evidence type="ECO:0000256" key="8">
    <source>
        <dbReference type="ARBA" id="ARBA00023133"/>
    </source>
</evidence>
<dbReference type="OrthoDB" id="419752at2759"/>
<evidence type="ECO:0000256" key="2">
    <source>
        <dbReference type="ARBA" id="ARBA00005073"/>
    </source>
</evidence>
<dbReference type="NCBIfam" id="TIGR00562">
    <property type="entry name" value="proto_IX_ox"/>
    <property type="match status" value="1"/>
</dbReference>
<evidence type="ECO:0000256" key="11">
    <source>
        <dbReference type="RuleBase" id="RU367069"/>
    </source>
</evidence>
<evidence type="ECO:0000313" key="14">
    <source>
        <dbReference type="EnsemblMetazoa" id="CapteP228548"/>
    </source>
</evidence>
<evidence type="ECO:0000256" key="3">
    <source>
        <dbReference type="ARBA" id="ARBA00010551"/>
    </source>
</evidence>
<comment type="catalytic activity">
    <reaction evidence="10 11">
        <text>protoporphyrinogen IX + 3 O2 = protoporphyrin IX + 3 H2O2</text>
        <dbReference type="Rhea" id="RHEA:25576"/>
        <dbReference type="ChEBI" id="CHEBI:15379"/>
        <dbReference type="ChEBI" id="CHEBI:16240"/>
        <dbReference type="ChEBI" id="CHEBI:57306"/>
        <dbReference type="ChEBI" id="CHEBI:57307"/>
        <dbReference type="EC" id="1.3.3.4"/>
    </reaction>
</comment>
<dbReference type="GO" id="GO:0004729">
    <property type="term" value="F:oxygen-dependent protoporphyrinogen oxidase activity"/>
    <property type="evidence" value="ECO:0007669"/>
    <property type="project" value="UniProtKB-UniRule"/>
</dbReference>
<protein>
    <recommendedName>
        <fullName evidence="4 11">Protoporphyrinogen oxidase</fullName>
        <ecNumber evidence="4 11">1.3.3.4</ecNumber>
    </recommendedName>
</protein>
<dbReference type="Gene3D" id="3.50.50.60">
    <property type="entry name" value="FAD/NAD(P)-binding domain"/>
    <property type="match status" value="1"/>
</dbReference>
<reference evidence="13 15" key="2">
    <citation type="journal article" date="2013" name="Nature">
        <title>Insights into bilaterian evolution from three spiralian genomes.</title>
        <authorList>
            <person name="Simakov O."/>
            <person name="Marletaz F."/>
            <person name="Cho S.J."/>
            <person name="Edsinger-Gonzales E."/>
            <person name="Havlak P."/>
            <person name="Hellsten U."/>
            <person name="Kuo D.H."/>
            <person name="Larsson T."/>
            <person name="Lv J."/>
            <person name="Arendt D."/>
            <person name="Savage R."/>
            <person name="Osoegawa K."/>
            <person name="de Jong P."/>
            <person name="Grimwood J."/>
            <person name="Chapman J.A."/>
            <person name="Shapiro H."/>
            <person name="Aerts A."/>
            <person name="Otillar R.P."/>
            <person name="Terry A.Y."/>
            <person name="Boore J.L."/>
            <person name="Grigoriev I.V."/>
            <person name="Lindberg D.R."/>
            <person name="Seaver E.C."/>
            <person name="Weisblat D.A."/>
            <person name="Putnam N.H."/>
            <person name="Rokhsar D.S."/>
        </authorList>
    </citation>
    <scope>NUCLEOTIDE SEQUENCE</scope>
    <source>
        <strain evidence="13 15">I ESC-2004</strain>
    </source>
</reference>
<dbReference type="PANTHER" id="PTHR42923:SF3">
    <property type="entry name" value="PROTOPORPHYRINOGEN OXIDASE"/>
    <property type="match status" value="1"/>
</dbReference>
<dbReference type="STRING" id="283909.R7UKV5"/>
<feature type="domain" description="Amine oxidase" evidence="12">
    <location>
        <begin position="11"/>
        <end position="416"/>
    </location>
</feature>
<comment type="similarity">
    <text evidence="3 11">Belongs to the protoporphyrinogen/coproporphyrinogen oxidase family. Protoporphyrinogen oxidase subfamily.</text>
</comment>
<dbReference type="GO" id="GO:0006782">
    <property type="term" value="P:protoporphyrinogen IX biosynthetic process"/>
    <property type="evidence" value="ECO:0007669"/>
    <property type="project" value="UniProtKB-UniRule"/>
</dbReference>
<dbReference type="InterPro" id="IPR004572">
    <property type="entry name" value="Protoporphyrinogen_oxidase"/>
</dbReference>
<keyword evidence="5 11" id="KW-0285">Flavoprotein</keyword>
<dbReference type="SUPFAM" id="SSF51905">
    <property type="entry name" value="FAD/NAD(P)-binding domain"/>
    <property type="match status" value="1"/>
</dbReference>
<dbReference type="EC" id="1.3.3.4" evidence="4 11"/>
<evidence type="ECO:0000256" key="9">
    <source>
        <dbReference type="ARBA" id="ARBA00023244"/>
    </source>
</evidence>
<keyword evidence="8 11" id="KW-0350">Heme biosynthesis</keyword>